<dbReference type="Proteomes" id="UP000256304">
    <property type="component" value="Unassembled WGS sequence"/>
</dbReference>
<reference evidence="1 2" key="1">
    <citation type="submission" date="2018-08" db="EMBL/GenBank/DDBJ databases">
        <title>Genomic Encyclopedia of Type Strains, Phase III (KMG-III): the genomes of soil and plant-associated and newly described type strains.</title>
        <authorList>
            <person name="Whitman W."/>
        </authorList>
    </citation>
    <scope>NUCLEOTIDE SEQUENCE [LARGE SCALE GENOMIC DNA]</scope>
    <source>
        <strain evidence="1 2">CGMCC 1.10966</strain>
    </source>
</reference>
<organism evidence="1 2">
    <name type="scientific">Paenibacillus taihuensis</name>
    <dbReference type="NCBI Taxonomy" id="1156355"/>
    <lineage>
        <taxon>Bacteria</taxon>
        <taxon>Bacillati</taxon>
        <taxon>Bacillota</taxon>
        <taxon>Bacilli</taxon>
        <taxon>Bacillales</taxon>
        <taxon>Paenibacillaceae</taxon>
        <taxon>Paenibacillus</taxon>
    </lineage>
</organism>
<evidence type="ECO:0000313" key="1">
    <source>
        <dbReference type="EMBL" id="REE84426.1"/>
    </source>
</evidence>
<gene>
    <name evidence="1" type="ORF">A8990_115104</name>
</gene>
<protein>
    <submittedName>
        <fullName evidence="1">Uncharacterized protein</fullName>
    </submittedName>
</protein>
<dbReference type="AlphaFoldDB" id="A0A3D9S550"/>
<comment type="caution">
    <text evidence="1">The sequence shown here is derived from an EMBL/GenBank/DDBJ whole genome shotgun (WGS) entry which is preliminary data.</text>
</comment>
<sequence length="81" mass="9163">MLVGALEQIVASEYVLVEKKILYEELKPGMVLLSPVINRSGVKLLPVGIELTENQIQNILSYYRDHKLLLSTVSVMDYKSK</sequence>
<keyword evidence="2" id="KW-1185">Reference proteome</keyword>
<name>A0A3D9S550_9BACL</name>
<proteinExistence type="predicted"/>
<dbReference type="EMBL" id="QTTN01000015">
    <property type="protein sequence ID" value="REE84426.1"/>
    <property type="molecule type" value="Genomic_DNA"/>
</dbReference>
<evidence type="ECO:0000313" key="2">
    <source>
        <dbReference type="Proteomes" id="UP000256304"/>
    </source>
</evidence>
<accession>A0A3D9S550</accession>